<dbReference type="Proteomes" id="UP000271468">
    <property type="component" value="Unassembled WGS sequence"/>
</dbReference>
<sequence>MLTWTSGFQPLFAVLFAQAQDAQAGAEAVLRMDPAFEDMSDDTSGVWPGLLSPVDQSLRRPFGVFAMALGHVLGLGVSFELILKYGYCPRISG</sequence>
<evidence type="ECO:0000256" key="1">
    <source>
        <dbReference type="SAM" id="Phobius"/>
    </source>
</evidence>
<gene>
    <name evidence="2" type="ORF">ALQ65_00124</name>
</gene>
<dbReference type="AlphaFoldDB" id="A0A0P9L4H8"/>
<dbReference type="EMBL" id="RBOV01000296">
    <property type="protein sequence ID" value="RMN09243.1"/>
    <property type="molecule type" value="Genomic_DNA"/>
</dbReference>
<evidence type="ECO:0000313" key="2">
    <source>
        <dbReference type="EMBL" id="RMN09243.1"/>
    </source>
</evidence>
<proteinExistence type="predicted"/>
<organism evidence="2 3">
    <name type="scientific">Pseudomonas syringae pv. coriandricola</name>
    <dbReference type="NCBI Taxonomy" id="264453"/>
    <lineage>
        <taxon>Bacteria</taxon>
        <taxon>Pseudomonadati</taxon>
        <taxon>Pseudomonadota</taxon>
        <taxon>Gammaproteobacteria</taxon>
        <taxon>Pseudomonadales</taxon>
        <taxon>Pseudomonadaceae</taxon>
        <taxon>Pseudomonas</taxon>
    </lineage>
</organism>
<keyword evidence="1" id="KW-0472">Membrane</keyword>
<keyword evidence="1" id="KW-0812">Transmembrane</keyword>
<evidence type="ECO:0000313" key="3">
    <source>
        <dbReference type="Proteomes" id="UP000271468"/>
    </source>
</evidence>
<protein>
    <submittedName>
        <fullName evidence="2">Uncharacterized protein</fullName>
    </submittedName>
</protein>
<reference evidence="2 3" key="1">
    <citation type="submission" date="2018-08" db="EMBL/GenBank/DDBJ databases">
        <title>Recombination of ecologically and evolutionarily significant loci maintains genetic cohesion in the Pseudomonas syringae species complex.</title>
        <authorList>
            <person name="Dillon M."/>
            <person name="Thakur S."/>
            <person name="Almeida R.N.D."/>
            <person name="Weir B.S."/>
            <person name="Guttman D.S."/>
        </authorList>
    </citation>
    <scope>NUCLEOTIDE SEQUENCE [LARGE SCALE GENOMIC DNA]</scope>
    <source>
        <strain evidence="2 3">ICMP 12341</strain>
    </source>
</reference>
<accession>A0A0P9L4H8</accession>
<name>A0A0P9L4H8_9PSED</name>
<feature type="transmembrane region" description="Helical" evidence="1">
    <location>
        <begin position="62"/>
        <end position="83"/>
    </location>
</feature>
<keyword evidence="1" id="KW-1133">Transmembrane helix</keyword>
<comment type="caution">
    <text evidence="2">The sequence shown here is derived from an EMBL/GenBank/DDBJ whole genome shotgun (WGS) entry which is preliminary data.</text>
</comment>